<evidence type="ECO:0000313" key="8">
    <source>
        <dbReference type="Proteomes" id="UP000483820"/>
    </source>
</evidence>
<dbReference type="PANTHER" id="PTHR22762:SF94">
    <property type="entry name" value="P-TYPE DOMAIN-CONTAINING PROTEIN"/>
    <property type="match status" value="1"/>
</dbReference>
<dbReference type="InterPro" id="IPR030458">
    <property type="entry name" value="Glyco_hydro_31_AS"/>
</dbReference>
<dbReference type="PROSITE" id="PS00129">
    <property type="entry name" value="GLYCOSYL_HYDROL_F31_1"/>
    <property type="match status" value="1"/>
</dbReference>
<dbReference type="Gene3D" id="2.60.40.1760">
    <property type="entry name" value="glycosyl hydrolase (family 31)"/>
    <property type="match status" value="1"/>
</dbReference>
<dbReference type="Pfam" id="PF21365">
    <property type="entry name" value="Glyco_hydro_31_3rd"/>
    <property type="match status" value="1"/>
</dbReference>
<gene>
    <name evidence="7" type="ORF">GCK72_015130</name>
</gene>
<dbReference type="InterPro" id="IPR011013">
    <property type="entry name" value="Gal_mutarotase_sf_dom"/>
</dbReference>
<name>A0A6A5GVP2_CAERE</name>
<dbReference type="GO" id="GO:0030246">
    <property type="term" value="F:carbohydrate binding"/>
    <property type="evidence" value="ECO:0007669"/>
    <property type="project" value="InterPro"/>
</dbReference>
<dbReference type="GO" id="GO:0004558">
    <property type="term" value="F:alpha-1,4-glucosidase activity"/>
    <property type="evidence" value="ECO:0007669"/>
    <property type="project" value="TreeGrafter"/>
</dbReference>
<dbReference type="CTD" id="9816869"/>
<sequence length="751" mass="84225">MVFIPEDRAFQTVSLPCSTPKTHNLDRYTTWPMFARDIGPDSGSALSTQNLYGVHPFYMCIEADGKAHGVFILNSNAQEVVTGPGPHLQYRTIGGRIDMAFFPGPTPEEVVNQYLQHIGFPFLPAYWALGYQLCRWGYGSLDAMKTVISRNQAAGIPLDVPYADIDYMNHYEDFTEGDNWSGFPAYTQQLHAQGLHLIVIFDPAVEVDYASFQRGITADASFIEWARDDQVPHSIQDQYPMAKNTRVMLGNVWPERNTAFPDFLDTKSNTNDWWAGEFAQFHKTLPFDGMWIDMNEPSNFDTGTYSSMEEQLASAKLSCPISGPDSTLERPPYPTQAVYQRDGEYLFSKTLCMLGKTARRSRNFYDTKNLYGWSEARATYQAIPQVTGKRSAVISRSTFPSSGRYGGHWLGDNTARWEDLQTSVIGVMEFNMFGIPYVGSDICGFNGVSNEELCLRWHQFGAFSPFSRDHNSEGMPDQDPAVWPSVATAAKIALGFRYYYLPYLYSLHYNAARYGHTVIRPLFFEFPKDEETLEISEQFLWGSALMIAPALYQGQSTVHAYFPSDTWYSLQPETYGQKMFAGFNDVNAPLSSLTPVFVRGGFILPRQAAMTTTTASRLNPFEVLITVKTNAASSGDLYYDGGDDLIPNDDIEQHPRVHWQFSFTSSIVGGVFSGNSRLFQAVKPPTLDTIEILGYPSAPNFSGFKLDGSSVTLDMSKSSYDASTQKLIVSSKNFISLMALKKKFTLSFSNN</sequence>
<dbReference type="SUPFAM" id="SSF74650">
    <property type="entry name" value="Galactose mutarotase-like"/>
    <property type="match status" value="1"/>
</dbReference>
<dbReference type="CDD" id="cd06602">
    <property type="entry name" value="GH31_MGAM_SI_GAA"/>
    <property type="match status" value="1"/>
</dbReference>
<dbReference type="SUPFAM" id="SSF51011">
    <property type="entry name" value="Glycosyl hydrolase domain"/>
    <property type="match status" value="1"/>
</dbReference>
<dbReference type="Pfam" id="PF01055">
    <property type="entry name" value="Glyco_hydro_31_2nd"/>
    <property type="match status" value="1"/>
</dbReference>
<organism evidence="7 8">
    <name type="scientific">Caenorhabditis remanei</name>
    <name type="common">Caenorhabditis vulgaris</name>
    <dbReference type="NCBI Taxonomy" id="31234"/>
    <lineage>
        <taxon>Eukaryota</taxon>
        <taxon>Metazoa</taxon>
        <taxon>Ecdysozoa</taxon>
        <taxon>Nematoda</taxon>
        <taxon>Chromadorea</taxon>
        <taxon>Rhabditida</taxon>
        <taxon>Rhabditina</taxon>
        <taxon>Rhabditomorpha</taxon>
        <taxon>Rhabditoidea</taxon>
        <taxon>Rhabditidae</taxon>
        <taxon>Peloderinae</taxon>
        <taxon>Caenorhabditis</taxon>
    </lineage>
</organism>
<evidence type="ECO:0000256" key="1">
    <source>
        <dbReference type="ARBA" id="ARBA00007806"/>
    </source>
</evidence>
<dbReference type="GO" id="GO:0005975">
    <property type="term" value="P:carbohydrate metabolic process"/>
    <property type="evidence" value="ECO:0007669"/>
    <property type="project" value="InterPro"/>
</dbReference>
<dbReference type="InterPro" id="IPR013780">
    <property type="entry name" value="Glyco_hydro_b"/>
</dbReference>
<keyword evidence="2 4" id="KW-0378">Hydrolase</keyword>
<comment type="similarity">
    <text evidence="1 4">Belongs to the glycosyl hydrolase 31 family.</text>
</comment>
<comment type="caution">
    <text evidence="7">The sequence shown here is derived from an EMBL/GenBank/DDBJ whole genome shotgun (WGS) entry which is preliminary data.</text>
</comment>
<dbReference type="InterPro" id="IPR017853">
    <property type="entry name" value="GH"/>
</dbReference>
<dbReference type="EMBL" id="WUAV01000004">
    <property type="protein sequence ID" value="KAF1758671.1"/>
    <property type="molecule type" value="Genomic_DNA"/>
</dbReference>
<dbReference type="Gene3D" id="3.20.20.80">
    <property type="entry name" value="Glycosidases"/>
    <property type="match status" value="1"/>
</dbReference>
<protein>
    <submittedName>
        <fullName evidence="7">Uncharacterized protein</fullName>
    </submittedName>
</protein>
<reference evidence="7 8" key="1">
    <citation type="submission" date="2019-12" db="EMBL/GenBank/DDBJ databases">
        <title>Chromosome-level assembly of the Caenorhabditis remanei genome.</title>
        <authorList>
            <person name="Teterina A.A."/>
            <person name="Willis J.H."/>
            <person name="Phillips P.C."/>
        </authorList>
    </citation>
    <scope>NUCLEOTIDE SEQUENCE [LARGE SCALE GENOMIC DNA]</scope>
    <source>
        <strain evidence="7 8">PX506</strain>
        <tissue evidence="7">Whole organism</tissue>
    </source>
</reference>
<dbReference type="CDD" id="cd14752">
    <property type="entry name" value="GH31_N"/>
    <property type="match status" value="1"/>
</dbReference>
<keyword evidence="3 4" id="KW-0326">Glycosidase</keyword>
<accession>A0A6A5GVP2</accession>
<dbReference type="FunFam" id="2.60.40.1180:FF:000023">
    <property type="entry name" value="neutral alpha-glucosidase AB isoform X2"/>
    <property type="match status" value="1"/>
</dbReference>
<proteinExistence type="inferred from homology"/>
<evidence type="ECO:0000256" key="4">
    <source>
        <dbReference type="RuleBase" id="RU361185"/>
    </source>
</evidence>
<evidence type="ECO:0000256" key="2">
    <source>
        <dbReference type="ARBA" id="ARBA00022801"/>
    </source>
</evidence>
<dbReference type="InterPro" id="IPR000322">
    <property type="entry name" value="Glyco_hydro_31_TIM"/>
</dbReference>
<dbReference type="PANTHER" id="PTHR22762">
    <property type="entry name" value="ALPHA-GLUCOSIDASE"/>
    <property type="match status" value="1"/>
</dbReference>
<dbReference type="KEGG" id="crq:GCK72_015130"/>
<dbReference type="SUPFAM" id="SSF51445">
    <property type="entry name" value="(Trans)glycosidases"/>
    <property type="match status" value="1"/>
</dbReference>
<dbReference type="GeneID" id="9816869"/>
<dbReference type="AlphaFoldDB" id="A0A6A5GVP2"/>
<feature type="domain" description="Glycoside hydrolase family 31 TIM barrel" evidence="5">
    <location>
        <begin position="121"/>
        <end position="507"/>
    </location>
</feature>
<dbReference type="Gene3D" id="2.60.40.1180">
    <property type="entry name" value="Golgi alpha-mannosidase II"/>
    <property type="match status" value="2"/>
</dbReference>
<dbReference type="RefSeq" id="XP_053585421.1">
    <property type="nucleotide sequence ID" value="XM_053730649.1"/>
</dbReference>
<evidence type="ECO:0000259" key="6">
    <source>
        <dbReference type="Pfam" id="PF21365"/>
    </source>
</evidence>
<evidence type="ECO:0000259" key="5">
    <source>
        <dbReference type="Pfam" id="PF01055"/>
    </source>
</evidence>
<feature type="domain" description="Glycosyl hydrolase family 31 C-terminal" evidence="6">
    <location>
        <begin position="515"/>
        <end position="604"/>
    </location>
</feature>
<dbReference type="InterPro" id="IPR048395">
    <property type="entry name" value="Glyco_hydro_31_C"/>
</dbReference>
<evidence type="ECO:0000256" key="3">
    <source>
        <dbReference type="ARBA" id="ARBA00023295"/>
    </source>
</evidence>
<dbReference type="FunFam" id="3.20.20.80:FF:000072">
    <property type="entry name" value="lysosomal alpha-glucosidase isoform X2"/>
    <property type="match status" value="1"/>
</dbReference>
<evidence type="ECO:0000313" key="7">
    <source>
        <dbReference type="EMBL" id="KAF1758671.1"/>
    </source>
</evidence>
<dbReference type="Proteomes" id="UP000483820">
    <property type="component" value="Chromosome IV"/>
</dbReference>